<dbReference type="GO" id="GO:0045910">
    <property type="term" value="P:negative regulation of DNA recombination"/>
    <property type="evidence" value="ECO:0007669"/>
    <property type="project" value="TreeGrafter"/>
</dbReference>
<evidence type="ECO:0000256" key="4">
    <source>
        <dbReference type="SAM" id="MobiDB-lite"/>
    </source>
</evidence>
<accession>A0A834WYY3</accession>
<organism evidence="6 7">
    <name type="scientific">Senna tora</name>
    <dbReference type="NCBI Taxonomy" id="362788"/>
    <lineage>
        <taxon>Eukaryota</taxon>
        <taxon>Viridiplantae</taxon>
        <taxon>Streptophyta</taxon>
        <taxon>Embryophyta</taxon>
        <taxon>Tracheophyta</taxon>
        <taxon>Spermatophyta</taxon>
        <taxon>Magnoliopsida</taxon>
        <taxon>eudicotyledons</taxon>
        <taxon>Gunneridae</taxon>
        <taxon>Pentapetalae</taxon>
        <taxon>rosids</taxon>
        <taxon>fabids</taxon>
        <taxon>Fabales</taxon>
        <taxon>Fabaceae</taxon>
        <taxon>Caesalpinioideae</taxon>
        <taxon>Cassia clade</taxon>
        <taxon>Senna</taxon>
    </lineage>
</organism>
<dbReference type="Proteomes" id="UP000634136">
    <property type="component" value="Unassembled WGS sequence"/>
</dbReference>
<dbReference type="SUPFAM" id="SSF46785">
    <property type="entry name" value="Winged helix' DNA-binding domain"/>
    <property type="match status" value="1"/>
</dbReference>
<evidence type="ECO:0000313" key="6">
    <source>
        <dbReference type="EMBL" id="KAF7834568.1"/>
    </source>
</evidence>
<comment type="caution">
    <text evidence="6">The sequence shown here is derived from an EMBL/GenBank/DDBJ whole genome shotgun (WGS) entry which is preliminary data.</text>
</comment>
<keyword evidence="2" id="KW-0238">DNA-binding</keyword>
<dbReference type="GO" id="GO:0031492">
    <property type="term" value="F:nucleosomal DNA binding"/>
    <property type="evidence" value="ECO:0007669"/>
    <property type="project" value="TreeGrafter"/>
</dbReference>
<dbReference type="Gene3D" id="1.10.10.10">
    <property type="entry name" value="Winged helix-like DNA-binding domain superfamily/Winged helix DNA-binding domain"/>
    <property type="match status" value="1"/>
</dbReference>
<comment type="subcellular location">
    <subcellularLocation>
        <location evidence="1">Nucleus</location>
    </subcellularLocation>
</comment>
<dbReference type="InterPro" id="IPR005818">
    <property type="entry name" value="Histone_H1/H5_H15"/>
</dbReference>
<dbReference type="GO" id="GO:0006334">
    <property type="term" value="P:nucleosome assembly"/>
    <property type="evidence" value="ECO:0007669"/>
    <property type="project" value="InterPro"/>
</dbReference>
<evidence type="ECO:0000256" key="1">
    <source>
        <dbReference type="ARBA" id="ARBA00004123"/>
    </source>
</evidence>
<gene>
    <name evidence="6" type="ORF">G2W53_009427</name>
</gene>
<dbReference type="SMART" id="SM00526">
    <property type="entry name" value="H15"/>
    <property type="match status" value="1"/>
</dbReference>
<dbReference type="PANTHER" id="PTHR11467:SF29">
    <property type="entry name" value="OS03G0711600 PROTEIN"/>
    <property type="match status" value="1"/>
</dbReference>
<protein>
    <submittedName>
        <fullName evidence="6">Histone H1-like</fullName>
    </submittedName>
</protein>
<evidence type="ECO:0000256" key="2">
    <source>
        <dbReference type="ARBA" id="ARBA00023125"/>
    </source>
</evidence>
<feature type="compositionally biased region" description="Basic residues" evidence="4">
    <location>
        <begin position="103"/>
        <end position="113"/>
    </location>
</feature>
<sequence>MDPTSIPPLPTVTSVVATVDERNSNVAVAYGTPNHPTYKEVRLNTLDKRAIAKYIDQTFTHLPSTHSALLTLHLKRLKSKGVLVMVKKSYKFARFYASSHSTQPKRGRPRKPKPNLEQPQLLEARNNAKRMLVRGLPVTVPVMPIAPPRGRGRPKKINAATMSHLGDAPQAVGGGCGRGRGISPGSIALFIFLNEEKATSDSDDLKRKLRYFQSKVRESLVPMKGIIQELETLASMDLN</sequence>
<proteinExistence type="predicted"/>
<evidence type="ECO:0000313" key="7">
    <source>
        <dbReference type="Proteomes" id="UP000634136"/>
    </source>
</evidence>
<dbReference type="PROSITE" id="PS51504">
    <property type="entry name" value="H15"/>
    <property type="match status" value="1"/>
</dbReference>
<dbReference type="GO" id="GO:0003690">
    <property type="term" value="F:double-stranded DNA binding"/>
    <property type="evidence" value="ECO:0007669"/>
    <property type="project" value="TreeGrafter"/>
</dbReference>
<dbReference type="EMBL" id="JAAIUW010000004">
    <property type="protein sequence ID" value="KAF7834568.1"/>
    <property type="molecule type" value="Genomic_DNA"/>
</dbReference>
<dbReference type="GO" id="GO:0000786">
    <property type="term" value="C:nucleosome"/>
    <property type="evidence" value="ECO:0007669"/>
    <property type="project" value="InterPro"/>
</dbReference>
<keyword evidence="3" id="KW-0539">Nucleus</keyword>
<dbReference type="PANTHER" id="PTHR11467">
    <property type="entry name" value="HISTONE H1"/>
    <property type="match status" value="1"/>
</dbReference>
<dbReference type="InterPro" id="IPR036388">
    <property type="entry name" value="WH-like_DNA-bd_sf"/>
</dbReference>
<reference evidence="6" key="1">
    <citation type="submission" date="2020-09" db="EMBL/GenBank/DDBJ databases">
        <title>Genome-Enabled Discovery of Anthraquinone Biosynthesis in Senna tora.</title>
        <authorList>
            <person name="Kang S.-H."/>
            <person name="Pandey R.P."/>
            <person name="Lee C.-M."/>
            <person name="Sim J.-S."/>
            <person name="Jeong J.-T."/>
            <person name="Choi B.-S."/>
            <person name="Jung M."/>
            <person name="Ginzburg D."/>
            <person name="Zhao K."/>
            <person name="Won S.Y."/>
            <person name="Oh T.-J."/>
            <person name="Yu Y."/>
            <person name="Kim N.-H."/>
            <person name="Lee O.R."/>
            <person name="Lee T.-H."/>
            <person name="Bashyal P."/>
            <person name="Kim T.-S."/>
            <person name="Lee W.-H."/>
            <person name="Kawkins C."/>
            <person name="Kim C.-K."/>
            <person name="Kim J.S."/>
            <person name="Ahn B.O."/>
            <person name="Rhee S.Y."/>
            <person name="Sohng J.K."/>
        </authorList>
    </citation>
    <scope>NUCLEOTIDE SEQUENCE</scope>
    <source>
        <tissue evidence="6">Leaf</tissue>
    </source>
</reference>
<dbReference type="InterPro" id="IPR017956">
    <property type="entry name" value="AT_hook_DNA-bd_motif"/>
</dbReference>
<dbReference type="AlphaFoldDB" id="A0A834WYY3"/>
<dbReference type="PRINTS" id="PR00929">
    <property type="entry name" value="ATHOOK"/>
</dbReference>
<dbReference type="OrthoDB" id="1436909at2759"/>
<dbReference type="GO" id="GO:0030261">
    <property type="term" value="P:chromosome condensation"/>
    <property type="evidence" value="ECO:0007669"/>
    <property type="project" value="TreeGrafter"/>
</dbReference>
<name>A0A834WYY3_9FABA</name>
<dbReference type="InterPro" id="IPR036390">
    <property type="entry name" value="WH_DNA-bd_sf"/>
</dbReference>
<keyword evidence="7" id="KW-1185">Reference proteome</keyword>
<evidence type="ECO:0000256" key="3">
    <source>
        <dbReference type="ARBA" id="ARBA00023242"/>
    </source>
</evidence>
<dbReference type="GO" id="GO:0005730">
    <property type="term" value="C:nucleolus"/>
    <property type="evidence" value="ECO:0007669"/>
    <property type="project" value="TreeGrafter"/>
</dbReference>
<feature type="domain" description="H15" evidence="5">
    <location>
        <begin position="5"/>
        <end position="94"/>
    </location>
</feature>
<feature type="region of interest" description="Disordered" evidence="4">
    <location>
        <begin position="97"/>
        <end position="118"/>
    </location>
</feature>
<evidence type="ECO:0000259" key="5">
    <source>
        <dbReference type="PROSITE" id="PS51504"/>
    </source>
</evidence>